<dbReference type="GO" id="GO:0006644">
    <property type="term" value="P:phospholipid metabolic process"/>
    <property type="evidence" value="ECO:0007669"/>
    <property type="project" value="InterPro"/>
</dbReference>
<dbReference type="GO" id="GO:0016020">
    <property type="term" value="C:membrane"/>
    <property type="evidence" value="ECO:0007669"/>
    <property type="project" value="UniProtKB-SubCell"/>
</dbReference>
<proteinExistence type="inferred from homology"/>
<feature type="transmembrane region" description="Helical" evidence="6">
    <location>
        <begin position="185"/>
        <end position="203"/>
    </location>
</feature>
<feature type="domain" description="Phosphatidic acid phosphatase type 2/haloperoxidase" evidence="7">
    <location>
        <begin position="116"/>
        <end position="261"/>
    </location>
</feature>
<organism evidence="8 9">
    <name type="scientific">Rhodotorula graminis (strain WP1)</name>
    <dbReference type="NCBI Taxonomy" id="578459"/>
    <lineage>
        <taxon>Eukaryota</taxon>
        <taxon>Fungi</taxon>
        <taxon>Dikarya</taxon>
        <taxon>Basidiomycota</taxon>
        <taxon>Pucciniomycotina</taxon>
        <taxon>Microbotryomycetes</taxon>
        <taxon>Sporidiobolales</taxon>
        <taxon>Sporidiobolaceae</taxon>
        <taxon>Rhodotorula</taxon>
    </lineage>
</organism>
<comment type="subcellular location">
    <subcellularLocation>
        <location evidence="1">Membrane</location>
        <topology evidence="1">Multi-pass membrane protein</topology>
    </subcellularLocation>
</comment>
<dbReference type="STRING" id="578459.A0A194S5B0"/>
<feature type="transmembrane region" description="Helical" evidence="6">
    <location>
        <begin position="215"/>
        <end position="237"/>
    </location>
</feature>
<dbReference type="Gene3D" id="1.20.144.10">
    <property type="entry name" value="Phosphatidic acid phosphatase type 2/haloperoxidase"/>
    <property type="match status" value="1"/>
</dbReference>
<feature type="transmembrane region" description="Helical" evidence="6">
    <location>
        <begin position="243"/>
        <end position="261"/>
    </location>
</feature>
<dbReference type="Pfam" id="PF01569">
    <property type="entry name" value="PAP2"/>
    <property type="match status" value="1"/>
</dbReference>
<dbReference type="EMBL" id="KQ474077">
    <property type="protein sequence ID" value="KPV75772.1"/>
    <property type="molecule type" value="Genomic_DNA"/>
</dbReference>
<feature type="transmembrane region" description="Helical" evidence="6">
    <location>
        <begin position="78"/>
        <end position="99"/>
    </location>
</feature>
<gene>
    <name evidence="8" type="ORF">RHOBADRAFT_48303</name>
</gene>
<evidence type="ECO:0000256" key="5">
    <source>
        <dbReference type="ARBA" id="ARBA00023136"/>
    </source>
</evidence>
<evidence type="ECO:0000313" key="8">
    <source>
        <dbReference type="EMBL" id="KPV75772.1"/>
    </source>
</evidence>
<dbReference type="GO" id="GO:0046839">
    <property type="term" value="P:phospholipid dephosphorylation"/>
    <property type="evidence" value="ECO:0007669"/>
    <property type="project" value="TreeGrafter"/>
</dbReference>
<dbReference type="AlphaFoldDB" id="A0A194S5B0"/>
<dbReference type="InterPro" id="IPR036938">
    <property type="entry name" value="PAP2/HPO_sf"/>
</dbReference>
<keyword evidence="4 6" id="KW-1133">Transmembrane helix</keyword>
<dbReference type="OrthoDB" id="10030083at2759"/>
<name>A0A194S5B0_RHOGW</name>
<dbReference type="CDD" id="cd03390">
    <property type="entry name" value="PAP2_containing_1_like"/>
    <property type="match status" value="1"/>
</dbReference>
<evidence type="ECO:0000259" key="7">
    <source>
        <dbReference type="SMART" id="SM00014"/>
    </source>
</evidence>
<evidence type="ECO:0000256" key="4">
    <source>
        <dbReference type="ARBA" id="ARBA00022989"/>
    </source>
</evidence>
<reference evidence="8 9" key="1">
    <citation type="journal article" date="2015" name="Front. Microbiol.">
        <title>Genome sequence of the plant growth promoting endophytic yeast Rhodotorula graminis WP1.</title>
        <authorList>
            <person name="Firrincieli A."/>
            <person name="Otillar R."/>
            <person name="Salamov A."/>
            <person name="Schmutz J."/>
            <person name="Khan Z."/>
            <person name="Redman R.S."/>
            <person name="Fleck N.D."/>
            <person name="Lindquist E."/>
            <person name="Grigoriev I.V."/>
            <person name="Doty S.L."/>
        </authorList>
    </citation>
    <scope>NUCLEOTIDE SEQUENCE [LARGE SCALE GENOMIC DNA]</scope>
    <source>
        <strain evidence="8 9">WP1</strain>
    </source>
</reference>
<comment type="similarity">
    <text evidence="2">Belongs to the PA-phosphatase related phosphoesterase family.</text>
</comment>
<dbReference type="PANTHER" id="PTHR10165">
    <property type="entry name" value="LIPID PHOSPHATE PHOSPHATASE"/>
    <property type="match status" value="1"/>
</dbReference>
<dbReference type="RefSeq" id="XP_018271821.1">
    <property type="nucleotide sequence ID" value="XM_018415121.1"/>
</dbReference>
<dbReference type="Proteomes" id="UP000053890">
    <property type="component" value="Unassembled WGS sequence"/>
</dbReference>
<dbReference type="InterPro" id="IPR043216">
    <property type="entry name" value="PAP-like"/>
</dbReference>
<dbReference type="InterPro" id="IPR000326">
    <property type="entry name" value="PAP2/HPO"/>
</dbReference>
<evidence type="ECO:0000256" key="1">
    <source>
        <dbReference type="ARBA" id="ARBA00004141"/>
    </source>
</evidence>
<accession>A0A194S5B0</accession>
<sequence length="349" mass="37860">MTPVGDVSKDGRAWIYGRPTVAQWFKQHWIDLLTMAALGAIALGVYEAPPAPTRSFPVTFANGEIVYPEIAYPLRKNIIPIWAAALIAFFVPFVSFMLVQIRVRSFEDLNTATFALLYSLINAATFQVFVKWLIGGLRPHFLAVCKPDISGTALGNGYGAIMFTRDICTGDVNEIDDSVESMPSGHSTAAFAGLVLLSLYLNGKLKLFSDYRPQFWKMLAFFAPLLGAVLIAGSLTIDEYHHWYDVVAGSCIGTASALAAYRMSYASIWDFRFNHLPLPRAPPLAKHGHGLDLAARRYPYSLDAVSGVQPFAGQWRGEHGVATHVAGAPGDAIKQRGGFASGVGAAGMV</sequence>
<evidence type="ECO:0000256" key="2">
    <source>
        <dbReference type="ARBA" id="ARBA00008816"/>
    </source>
</evidence>
<dbReference type="GeneID" id="28975569"/>
<dbReference type="GO" id="GO:0008195">
    <property type="term" value="F:phosphatidate phosphatase activity"/>
    <property type="evidence" value="ECO:0007669"/>
    <property type="project" value="TreeGrafter"/>
</dbReference>
<dbReference type="OMA" id="KEIIPIW"/>
<evidence type="ECO:0000256" key="6">
    <source>
        <dbReference type="SAM" id="Phobius"/>
    </source>
</evidence>
<keyword evidence="9" id="KW-1185">Reference proteome</keyword>
<dbReference type="SUPFAM" id="SSF48317">
    <property type="entry name" value="Acid phosphatase/Vanadium-dependent haloperoxidase"/>
    <property type="match status" value="1"/>
</dbReference>
<keyword evidence="3 6" id="KW-0812">Transmembrane</keyword>
<evidence type="ECO:0000256" key="3">
    <source>
        <dbReference type="ARBA" id="ARBA00022692"/>
    </source>
</evidence>
<feature type="transmembrane region" description="Helical" evidence="6">
    <location>
        <begin position="111"/>
        <end position="134"/>
    </location>
</feature>
<protein>
    <recommendedName>
        <fullName evidence="7">Phosphatidic acid phosphatase type 2/haloperoxidase domain-containing protein</fullName>
    </recommendedName>
</protein>
<dbReference type="SMART" id="SM00014">
    <property type="entry name" value="acidPPc"/>
    <property type="match status" value="1"/>
</dbReference>
<keyword evidence="5 6" id="KW-0472">Membrane</keyword>
<evidence type="ECO:0000313" key="9">
    <source>
        <dbReference type="Proteomes" id="UP000053890"/>
    </source>
</evidence>
<dbReference type="PANTHER" id="PTHR10165:SF84">
    <property type="entry name" value="PHOSPHATIDIC ACID PHOSPHATASE BETA"/>
    <property type="match status" value="1"/>
</dbReference>